<dbReference type="InParanoid" id="S8DNZ9"/>
<dbReference type="EMBL" id="KE504215">
    <property type="protein sequence ID" value="EPS95096.1"/>
    <property type="molecule type" value="Genomic_DNA"/>
</dbReference>
<sequence length="326" mass="36603">MFSGLKRRGDLRRPFAFIHSQAANHPNRSHCISPRPVQDVLTGDPSEFYEYAQSSRAVPLRIRSPARADESMANELLSRLRDAEDRIIEVEMGCYDEVVAGSFEKISMRLGHYLDWLESDESIGGKVSGRQLYLAQWRASDDIQSLADIIRPPTLLAPLMQNDNACIDLYQTSFFIGPAGAVTPLHYDPYFNLYQVYASSEPARYAKHVFLLPPHAREFVMRVDGHHALQNTSSINLSLSPSQHGDNLNIIADPGTPSRSVDAISQLGYSCVLQEGETLFIPKGWWHRVENVVLGHSVGQTKPSCPGWTAAIGWWWLPRRRDISSS</sequence>
<protein>
    <recommendedName>
        <fullName evidence="1">JmjC domain-containing protein</fullName>
    </recommendedName>
</protein>
<dbReference type="PROSITE" id="PS51184">
    <property type="entry name" value="JMJC"/>
    <property type="match status" value="1"/>
</dbReference>
<dbReference type="HOGENOM" id="CLU_073879_0_0_1"/>
<name>S8DNZ9_FOMSC</name>
<accession>S8DNZ9</accession>
<reference evidence="2 3" key="1">
    <citation type="journal article" date="2012" name="Science">
        <title>The Paleozoic origin of enzymatic lignin decomposition reconstructed from 31 fungal genomes.</title>
        <authorList>
            <person name="Floudas D."/>
            <person name="Binder M."/>
            <person name="Riley R."/>
            <person name="Barry K."/>
            <person name="Blanchette R.A."/>
            <person name="Henrissat B."/>
            <person name="Martinez A.T."/>
            <person name="Otillar R."/>
            <person name="Spatafora J.W."/>
            <person name="Yadav J.S."/>
            <person name="Aerts A."/>
            <person name="Benoit I."/>
            <person name="Boyd A."/>
            <person name="Carlson A."/>
            <person name="Copeland A."/>
            <person name="Coutinho P.M."/>
            <person name="de Vries R.P."/>
            <person name="Ferreira P."/>
            <person name="Findley K."/>
            <person name="Foster B."/>
            <person name="Gaskell J."/>
            <person name="Glotzer D."/>
            <person name="Gorecki P."/>
            <person name="Heitman J."/>
            <person name="Hesse C."/>
            <person name="Hori C."/>
            <person name="Igarashi K."/>
            <person name="Jurgens J.A."/>
            <person name="Kallen N."/>
            <person name="Kersten P."/>
            <person name="Kohler A."/>
            <person name="Kuees U."/>
            <person name="Kumar T.K.A."/>
            <person name="Kuo A."/>
            <person name="LaButti K."/>
            <person name="Larrondo L.F."/>
            <person name="Lindquist E."/>
            <person name="Ling A."/>
            <person name="Lombard V."/>
            <person name="Lucas S."/>
            <person name="Lundell T."/>
            <person name="Martin R."/>
            <person name="McLaughlin D.J."/>
            <person name="Morgenstern I."/>
            <person name="Morin E."/>
            <person name="Murat C."/>
            <person name="Nagy L.G."/>
            <person name="Nolan M."/>
            <person name="Ohm R.A."/>
            <person name="Patyshakuliyeva A."/>
            <person name="Rokas A."/>
            <person name="Ruiz-Duenas F.J."/>
            <person name="Sabat G."/>
            <person name="Salamov A."/>
            <person name="Samejima M."/>
            <person name="Schmutz J."/>
            <person name="Slot J.C."/>
            <person name="St John F."/>
            <person name="Stenlid J."/>
            <person name="Sun H."/>
            <person name="Sun S."/>
            <person name="Syed K."/>
            <person name="Tsang A."/>
            <person name="Wiebenga A."/>
            <person name="Young D."/>
            <person name="Pisabarro A."/>
            <person name="Eastwood D.C."/>
            <person name="Martin F."/>
            <person name="Cullen D."/>
            <person name="Grigoriev I.V."/>
            <person name="Hibbett D.S."/>
        </authorList>
    </citation>
    <scope>NUCLEOTIDE SEQUENCE</scope>
    <source>
        <strain evidence="3">FP-58527</strain>
    </source>
</reference>
<feature type="domain" description="JmjC" evidence="1">
    <location>
        <begin position="141"/>
        <end position="321"/>
    </location>
</feature>
<dbReference type="Proteomes" id="UP000015241">
    <property type="component" value="Unassembled WGS sequence"/>
</dbReference>
<organism evidence="2 3">
    <name type="scientific">Fomitopsis schrenkii</name>
    <name type="common">Brown rot fungus</name>
    <dbReference type="NCBI Taxonomy" id="2126942"/>
    <lineage>
        <taxon>Eukaryota</taxon>
        <taxon>Fungi</taxon>
        <taxon>Dikarya</taxon>
        <taxon>Basidiomycota</taxon>
        <taxon>Agaricomycotina</taxon>
        <taxon>Agaricomycetes</taxon>
        <taxon>Polyporales</taxon>
        <taxon>Fomitopsis</taxon>
    </lineage>
</organism>
<dbReference type="InterPro" id="IPR041667">
    <property type="entry name" value="Cupin_8"/>
</dbReference>
<evidence type="ECO:0000313" key="3">
    <source>
        <dbReference type="Proteomes" id="UP000015241"/>
    </source>
</evidence>
<dbReference type="PANTHER" id="PTHR12461">
    <property type="entry name" value="HYPOXIA-INDUCIBLE FACTOR 1 ALPHA INHIBITOR-RELATED"/>
    <property type="match status" value="1"/>
</dbReference>
<dbReference type="SUPFAM" id="SSF51197">
    <property type="entry name" value="Clavaminate synthase-like"/>
    <property type="match status" value="1"/>
</dbReference>
<dbReference type="AlphaFoldDB" id="S8DNZ9"/>
<dbReference type="Pfam" id="PF13621">
    <property type="entry name" value="Cupin_8"/>
    <property type="match status" value="1"/>
</dbReference>
<evidence type="ECO:0000259" key="1">
    <source>
        <dbReference type="PROSITE" id="PS51184"/>
    </source>
</evidence>
<dbReference type="SMART" id="SM00558">
    <property type="entry name" value="JmjC"/>
    <property type="match status" value="1"/>
</dbReference>
<evidence type="ECO:0000313" key="2">
    <source>
        <dbReference type="EMBL" id="EPS95096.1"/>
    </source>
</evidence>
<dbReference type="OrthoDB" id="424465at2759"/>
<dbReference type="PANTHER" id="PTHR12461:SF105">
    <property type="entry name" value="HYPOXIA-INDUCIBLE FACTOR 1-ALPHA INHIBITOR"/>
    <property type="match status" value="1"/>
</dbReference>
<keyword evidence="3" id="KW-1185">Reference proteome</keyword>
<dbReference type="eggNOG" id="ENOG502TCUC">
    <property type="taxonomic scope" value="Eukaryota"/>
</dbReference>
<dbReference type="STRING" id="743788.S8DNZ9"/>
<gene>
    <name evidence="2" type="ORF">FOMPIDRAFT_1169034</name>
</gene>
<dbReference type="Gene3D" id="2.60.120.650">
    <property type="entry name" value="Cupin"/>
    <property type="match status" value="1"/>
</dbReference>
<dbReference type="InterPro" id="IPR003347">
    <property type="entry name" value="JmjC_dom"/>
</dbReference>
<proteinExistence type="predicted"/>